<protein>
    <submittedName>
        <fullName evidence="2">Uncharacterized protein</fullName>
    </submittedName>
</protein>
<keyword evidence="3" id="KW-1185">Reference proteome</keyword>
<evidence type="ECO:0000256" key="1">
    <source>
        <dbReference type="SAM" id="MobiDB-lite"/>
    </source>
</evidence>
<dbReference type="AlphaFoldDB" id="A0A8J4XMS6"/>
<dbReference type="PANTHER" id="PTHR33395">
    <property type="entry name" value="TRANSCRIPTASE, PUTATIVE-RELATED-RELATED"/>
    <property type="match status" value="1"/>
</dbReference>
<proteinExistence type="predicted"/>
<dbReference type="OrthoDB" id="6378051at2759"/>
<dbReference type="EMBL" id="JACEEZ010024309">
    <property type="protein sequence ID" value="KAG0710332.1"/>
    <property type="molecule type" value="Genomic_DNA"/>
</dbReference>
<feature type="region of interest" description="Disordered" evidence="1">
    <location>
        <begin position="257"/>
        <end position="278"/>
    </location>
</feature>
<evidence type="ECO:0000313" key="3">
    <source>
        <dbReference type="Proteomes" id="UP000770661"/>
    </source>
</evidence>
<organism evidence="2 3">
    <name type="scientific">Chionoecetes opilio</name>
    <name type="common">Atlantic snow crab</name>
    <name type="synonym">Cancer opilio</name>
    <dbReference type="NCBI Taxonomy" id="41210"/>
    <lineage>
        <taxon>Eukaryota</taxon>
        <taxon>Metazoa</taxon>
        <taxon>Ecdysozoa</taxon>
        <taxon>Arthropoda</taxon>
        <taxon>Crustacea</taxon>
        <taxon>Multicrustacea</taxon>
        <taxon>Malacostraca</taxon>
        <taxon>Eumalacostraca</taxon>
        <taxon>Eucarida</taxon>
        <taxon>Decapoda</taxon>
        <taxon>Pleocyemata</taxon>
        <taxon>Brachyura</taxon>
        <taxon>Eubrachyura</taxon>
        <taxon>Majoidea</taxon>
        <taxon>Majidae</taxon>
        <taxon>Chionoecetes</taxon>
    </lineage>
</organism>
<reference evidence="2" key="1">
    <citation type="submission" date="2020-07" db="EMBL/GenBank/DDBJ databases">
        <title>The High-quality genome of the commercially important snow crab, Chionoecetes opilio.</title>
        <authorList>
            <person name="Jeong J.-H."/>
            <person name="Ryu S."/>
        </authorList>
    </citation>
    <scope>NUCLEOTIDE SEQUENCE</scope>
    <source>
        <strain evidence="2">MADBK_172401_WGS</strain>
        <tissue evidence="2">Digestive gland</tissue>
    </source>
</reference>
<accession>A0A8J4XMS6</accession>
<gene>
    <name evidence="2" type="ORF">GWK47_023035</name>
</gene>
<comment type="caution">
    <text evidence="2">The sequence shown here is derived from an EMBL/GenBank/DDBJ whole genome shotgun (WGS) entry which is preliminary data.</text>
</comment>
<dbReference type="Proteomes" id="UP000770661">
    <property type="component" value="Unassembled WGS sequence"/>
</dbReference>
<dbReference type="PANTHER" id="PTHR33395:SF22">
    <property type="entry name" value="REVERSE TRANSCRIPTASE DOMAIN-CONTAINING PROTEIN"/>
    <property type="match status" value="1"/>
</dbReference>
<evidence type="ECO:0000313" key="2">
    <source>
        <dbReference type="EMBL" id="KAG0710332.1"/>
    </source>
</evidence>
<name>A0A8J4XMS6_CHIOP</name>
<sequence length="311" mass="35192">MRTQDPERHPPRLARLCHLGLDSPVVTEDSMARLLRTVNIEKAPGSDGVSPFLLKYCTEELTRPLTRIFQQCLQTGAWPSLWKEARVTPVHKKKETTDPANYRLISLLEETANVIDTTNYQLGDITAWGRRWQVKFAAEKTQALVISRSRKDARLLEGKLKFGDDTLALKDSINILAVEVDSRLSFGRHLETVTRTASLRVTLLRRVSHPPDRRLRPHETNEAQVSRVMAVQSSHLDEQYPMSPVTAGQGLRVPWRRSERATRTTVSGDPLLEAPRTHTATGQRAFTWAMATLWNTFSAEVDVVALNTQRV</sequence>